<dbReference type="EMBL" id="FQUR01000007">
    <property type="protein sequence ID" value="SHE47260.1"/>
    <property type="molecule type" value="Genomic_DNA"/>
</dbReference>
<dbReference type="Gene3D" id="3.40.50.2000">
    <property type="entry name" value="Glycogen Phosphorylase B"/>
    <property type="match status" value="2"/>
</dbReference>
<dbReference type="InterPro" id="IPR029767">
    <property type="entry name" value="WecB-like"/>
</dbReference>
<evidence type="ECO:0000259" key="1">
    <source>
        <dbReference type="Pfam" id="PF02350"/>
    </source>
</evidence>
<evidence type="ECO:0000313" key="3">
    <source>
        <dbReference type="Proteomes" id="UP000184127"/>
    </source>
</evidence>
<gene>
    <name evidence="2" type="ORF">SAMN02745195_00467</name>
</gene>
<dbReference type="AlphaFoldDB" id="A0A1M4TRZ4"/>
<dbReference type="GO" id="GO:0006047">
    <property type="term" value="P:UDP-N-acetylglucosamine metabolic process"/>
    <property type="evidence" value="ECO:0007669"/>
    <property type="project" value="InterPro"/>
</dbReference>
<dbReference type="CDD" id="cd03786">
    <property type="entry name" value="GTB_UDP-GlcNAc_2-Epimerase"/>
    <property type="match status" value="1"/>
</dbReference>
<dbReference type="PANTHER" id="PTHR43174:SF3">
    <property type="entry name" value="UDP-N-ACETYLGLUCOSAMINE 2-EPIMERASE"/>
    <property type="match status" value="1"/>
</dbReference>
<feature type="domain" description="UDP-N-acetylglucosamine 2-epimerase" evidence="1">
    <location>
        <begin position="22"/>
        <end position="368"/>
    </location>
</feature>
<name>A0A1M4TRZ4_9THEO</name>
<accession>A0A1M4TRZ4</accession>
<keyword evidence="3" id="KW-1185">Reference proteome</keyword>
<evidence type="ECO:0000313" key="2">
    <source>
        <dbReference type="EMBL" id="SHE47260.1"/>
    </source>
</evidence>
<dbReference type="SUPFAM" id="SSF53756">
    <property type="entry name" value="UDP-Glycosyltransferase/glycogen phosphorylase"/>
    <property type="match status" value="1"/>
</dbReference>
<dbReference type="InterPro" id="IPR003331">
    <property type="entry name" value="UDP_GlcNAc_Epimerase_2_dom"/>
</dbReference>
<sequence length="384" mass="43303">MKKIAVVTGTRAEYGLLYWTMKEIENDPELKLQLLVTGMHLSPEFGLTIQEIEKDGFRIEEKIEILLSSDTGQGVAKAIGLGVIGFAQAFARLNPDILVILGDRFEIFAAATAAMVMNIPIAHIGGGESTEGAIDEQIRHAITRMAHIHFTSCDYYAERIKKMGEEEWRIFNVGAPGLENIKRLKLFEREELEKLLNIDLSKTTLLVTYHSVTLEMQTLKEQMDNLLSALMQTGHQIIFTYPNSDSGGRYIIKRINEFIKDYNKAKAFVNLGQQKYLSLFQYVSAIVGNSSSGIIEAPSFKLPVVNIGDRQKGRLRAKNIIDVGYSKDEILDGINKALYNEEFRAKLKDTKNPYGDGDTSKKIIKILKNINTKQENFLKKKLTY</sequence>
<proteinExistence type="predicted"/>
<dbReference type="InterPro" id="IPR020004">
    <property type="entry name" value="UDP-GlcNAc_Epase"/>
</dbReference>
<reference evidence="3" key="1">
    <citation type="submission" date="2016-11" db="EMBL/GenBank/DDBJ databases">
        <authorList>
            <person name="Varghese N."/>
            <person name="Submissions S."/>
        </authorList>
    </citation>
    <scope>NUCLEOTIDE SEQUENCE [LARGE SCALE GENOMIC DNA]</scope>
    <source>
        <strain evidence="3">DSM 18761</strain>
    </source>
</reference>
<organism evidence="2 3">
    <name type="scientific">Thermoanaerobacter uzonensis DSM 18761</name>
    <dbReference type="NCBI Taxonomy" id="1123369"/>
    <lineage>
        <taxon>Bacteria</taxon>
        <taxon>Bacillati</taxon>
        <taxon>Bacillota</taxon>
        <taxon>Clostridia</taxon>
        <taxon>Thermoanaerobacterales</taxon>
        <taxon>Thermoanaerobacteraceae</taxon>
        <taxon>Thermoanaerobacter</taxon>
    </lineage>
</organism>
<protein>
    <submittedName>
        <fullName evidence="2">GDP/UDP-N,N'-diacetylbacillosamine 2-epimerase (Hydrolysing)</fullName>
    </submittedName>
</protein>
<dbReference type="Pfam" id="PF02350">
    <property type="entry name" value="Epimerase_2"/>
    <property type="match status" value="1"/>
</dbReference>
<dbReference type="NCBIfam" id="TIGR03568">
    <property type="entry name" value="NeuC_NnaA"/>
    <property type="match status" value="1"/>
</dbReference>
<dbReference type="Proteomes" id="UP000184127">
    <property type="component" value="Unassembled WGS sequence"/>
</dbReference>
<dbReference type="PANTHER" id="PTHR43174">
    <property type="entry name" value="UDP-N-ACETYLGLUCOSAMINE 2-EPIMERASE"/>
    <property type="match status" value="1"/>
</dbReference>
<dbReference type="GO" id="GO:0004553">
    <property type="term" value="F:hydrolase activity, hydrolyzing O-glycosyl compounds"/>
    <property type="evidence" value="ECO:0007669"/>
    <property type="project" value="InterPro"/>
</dbReference>
<dbReference type="RefSeq" id="WP_072967134.1">
    <property type="nucleotide sequence ID" value="NZ_FQUR01000007.1"/>
</dbReference>